<keyword evidence="4" id="KW-0677">Repeat</keyword>
<evidence type="ECO:0000256" key="7">
    <source>
        <dbReference type="ARBA" id="ARBA00023015"/>
    </source>
</evidence>
<dbReference type="FunFam" id="1.20.5.190:FF:000003">
    <property type="entry name" value="Calmodulin-binding transcription activator 2"/>
    <property type="match status" value="1"/>
</dbReference>
<evidence type="ECO:0000256" key="1">
    <source>
        <dbReference type="ARBA" id="ARBA00004123"/>
    </source>
</evidence>
<dbReference type="SUPFAM" id="SSF52540">
    <property type="entry name" value="P-loop containing nucleoside triphosphate hydrolases"/>
    <property type="match status" value="1"/>
</dbReference>
<evidence type="ECO:0000256" key="6">
    <source>
        <dbReference type="ARBA" id="ARBA00022860"/>
    </source>
</evidence>
<dbReference type="SUPFAM" id="SSF81296">
    <property type="entry name" value="E set domains"/>
    <property type="match status" value="1"/>
</dbReference>
<organism evidence="15 16">
    <name type="scientific">Zostera marina</name>
    <name type="common">Eelgrass</name>
    <dbReference type="NCBI Taxonomy" id="29655"/>
    <lineage>
        <taxon>Eukaryota</taxon>
        <taxon>Viridiplantae</taxon>
        <taxon>Streptophyta</taxon>
        <taxon>Embryophyta</taxon>
        <taxon>Tracheophyta</taxon>
        <taxon>Spermatophyta</taxon>
        <taxon>Magnoliopsida</taxon>
        <taxon>Liliopsida</taxon>
        <taxon>Zosteraceae</taxon>
        <taxon>Zostera</taxon>
    </lineage>
</organism>
<dbReference type="SMART" id="SM00248">
    <property type="entry name" value="ANK"/>
    <property type="match status" value="2"/>
</dbReference>
<dbReference type="InterPro" id="IPR002110">
    <property type="entry name" value="Ankyrin_rpt"/>
</dbReference>
<evidence type="ECO:0000256" key="5">
    <source>
        <dbReference type="ARBA" id="ARBA00022837"/>
    </source>
</evidence>
<evidence type="ECO:0000313" key="15">
    <source>
        <dbReference type="EMBL" id="KMZ58638.1"/>
    </source>
</evidence>
<dbReference type="InterPro" id="IPR002909">
    <property type="entry name" value="IPT_dom"/>
</dbReference>
<dbReference type="GO" id="GO:0006357">
    <property type="term" value="P:regulation of transcription by RNA polymerase II"/>
    <property type="evidence" value="ECO:0000318"/>
    <property type="project" value="GO_Central"/>
</dbReference>
<evidence type="ECO:0000259" key="14">
    <source>
        <dbReference type="PROSITE" id="PS51437"/>
    </source>
</evidence>
<dbReference type="Pfam" id="PF03859">
    <property type="entry name" value="CG-1"/>
    <property type="match status" value="1"/>
</dbReference>
<dbReference type="Pfam" id="PF12796">
    <property type="entry name" value="Ank_2"/>
    <property type="match status" value="1"/>
</dbReference>
<evidence type="ECO:0000256" key="12">
    <source>
        <dbReference type="ARBA" id="ARBA00023163"/>
    </source>
</evidence>
<dbReference type="Gene3D" id="1.25.40.20">
    <property type="entry name" value="Ankyrin repeat-containing domain"/>
    <property type="match status" value="1"/>
</dbReference>
<dbReference type="InterPro" id="IPR005559">
    <property type="entry name" value="CG-1_dom"/>
</dbReference>
<comment type="similarity">
    <text evidence="2">Belongs to the CAMTA family.</text>
</comment>
<comment type="caution">
    <text evidence="15">The sequence shown here is derived from an EMBL/GenBank/DDBJ whole genome shotgun (WGS) entry which is preliminary data.</text>
</comment>
<keyword evidence="12" id="KW-0804">Transcription</keyword>
<dbReference type="Pfam" id="PF01833">
    <property type="entry name" value="TIG"/>
    <property type="match status" value="1"/>
</dbReference>
<evidence type="ECO:0000256" key="4">
    <source>
        <dbReference type="ARBA" id="ARBA00022737"/>
    </source>
</evidence>
<dbReference type="PANTHER" id="PTHR23335">
    <property type="entry name" value="CALMODULIN-BINDING TRANSCRIPTION ACTIVATOR CAMTA"/>
    <property type="match status" value="1"/>
</dbReference>
<keyword evidence="16" id="KW-1185">Reference proteome</keyword>
<dbReference type="Proteomes" id="UP000036987">
    <property type="component" value="Unassembled WGS sequence"/>
</dbReference>
<dbReference type="EMBL" id="LFYR01001913">
    <property type="protein sequence ID" value="KMZ58638.1"/>
    <property type="molecule type" value="Genomic_DNA"/>
</dbReference>
<dbReference type="GO" id="GO:0005516">
    <property type="term" value="F:calmodulin binding"/>
    <property type="evidence" value="ECO:0007669"/>
    <property type="project" value="UniProtKB-KW"/>
</dbReference>
<dbReference type="InterPro" id="IPR036770">
    <property type="entry name" value="Ankyrin_rpt-contain_sf"/>
</dbReference>
<evidence type="ECO:0000256" key="13">
    <source>
        <dbReference type="ARBA" id="ARBA00023242"/>
    </source>
</evidence>
<keyword evidence="9" id="KW-0175">Coiled coil</keyword>
<proteinExistence type="inferred from homology"/>
<keyword evidence="5" id="KW-0106">Calcium</keyword>
<dbReference type="InterPro" id="IPR000048">
    <property type="entry name" value="IQ_motif_EF-hand-BS"/>
</dbReference>
<dbReference type="InterPro" id="IPR027417">
    <property type="entry name" value="P-loop_NTPase"/>
</dbReference>
<dbReference type="GO" id="GO:0009409">
    <property type="term" value="P:response to cold"/>
    <property type="evidence" value="ECO:0007669"/>
    <property type="project" value="UniProtKB-ARBA"/>
</dbReference>
<evidence type="ECO:0000256" key="3">
    <source>
        <dbReference type="ARBA" id="ARBA00022553"/>
    </source>
</evidence>
<dbReference type="AlphaFoldDB" id="A0A0K9NPW7"/>
<dbReference type="GO" id="GO:0005634">
    <property type="term" value="C:nucleus"/>
    <property type="evidence" value="ECO:0000318"/>
    <property type="project" value="GO_Central"/>
</dbReference>
<evidence type="ECO:0000313" key="16">
    <source>
        <dbReference type="Proteomes" id="UP000036987"/>
    </source>
</evidence>
<dbReference type="OMA" id="YKINDCE"/>
<dbReference type="InterPro" id="IPR013783">
    <property type="entry name" value="Ig-like_fold"/>
</dbReference>
<dbReference type="SMART" id="SM01076">
    <property type="entry name" value="CG-1"/>
    <property type="match status" value="1"/>
</dbReference>
<keyword evidence="8" id="KW-0040">ANK repeat</keyword>
<dbReference type="SMART" id="SM00015">
    <property type="entry name" value="IQ"/>
    <property type="match status" value="2"/>
</dbReference>
<dbReference type="FunFam" id="2.60.40.10:FF:000314">
    <property type="entry name" value="Calmodulin-binding transcription activator 2"/>
    <property type="match status" value="1"/>
</dbReference>
<keyword evidence="7" id="KW-0805">Transcription regulation</keyword>
<dbReference type="Gene3D" id="2.60.40.10">
    <property type="entry name" value="Immunoglobulins"/>
    <property type="match status" value="1"/>
</dbReference>
<dbReference type="PANTHER" id="PTHR23335:SF29">
    <property type="entry name" value="CALMODULIN-BINDING TRANSCRIPTION ACTIVATOR 1"/>
    <property type="match status" value="1"/>
</dbReference>
<keyword evidence="6" id="KW-0112">Calmodulin-binding</keyword>
<keyword evidence="10" id="KW-0238">DNA-binding</keyword>
<dbReference type="PROSITE" id="PS50096">
    <property type="entry name" value="IQ"/>
    <property type="match status" value="2"/>
</dbReference>
<keyword evidence="13" id="KW-0539">Nucleus</keyword>
<name>A0A0K9NPW7_ZOSMR</name>
<gene>
    <name evidence="15" type="ORF">ZOSMA_75G00700</name>
</gene>
<dbReference type="OrthoDB" id="407555at2759"/>
<keyword evidence="3" id="KW-0597">Phosphoprotein</keyword>
<dbReference type="InterPro" id="IPR014756">
    <property type="entry name" value="Ig_E-set"/>
</dbReference>
<dbReference type="GO" id="GO:0003690">
    <property type="term" value="F:double-stranded DNA binding"/>
    <property type="evidence" value="ECO:0000318"/>
    <property type="project" value="GO_Central"/>
</dbReference>
<evidence type="ECO:0000256" key="2">
    <source>
        <dbReference type="ARBA" id="ARBA00008267"/>
    </source>
</evidence>
<dbReference type="PROSITE" id="PS51437">
    <property type="entry name" value="CG_1"/>
    <property type="match status" value="1"/>
</dbReference>
<dbReference type="Pfam" id="PF00612">
    <property type="entry name" value="IQ"/>
    <property type="match status" value="2"/>
</dbReference>
<sequence length="1016" mass="115317">MSGNQLCASTTAQQLDVEQILIDAQSRWLRPAEICEILRNFQNFCIAPEPPNRPPSGSIFLFDRKILRYFRKDGYNWRKKKDGKTVKEAHERLKAGSIDVLHCYYAHGEENDKFQRRSYWMLEEKYMHIVLVHYREVKGNKTSHTKGVVPHSVYDHSPVASNSLTIRNQITSQTTDANYPDSVQISGYEDSKMDNFQASSRHYPIPEMSQFANLMDASLPKTCFPVFQNTQGDSEERGTTVFDETKYEITHNETKSQMGLTSLDEVLEYCNVEHQTHFPSTFHNNLESIPTRRKSVVSNHEVSTGKLSSGIKDVANTYGQENLQFPGPDSFVMVSKKDADNEINDDHCSILNQPSTINDVQGDKSLKKYDSFSRWMSKELGQMDNSNMQSSSETYWDVADSEGVVEDFSSSRQDDLYPYPYVLSPSLSQDQYFSIIDFSPNWAYSDMETKVIITGTFIMSKIEVERCKWSCMFGEVEVPADALSDGILRCYAPPHKVGRVPFYVTCSNRLACSEVREFEYLVSHAQYMENSETYAGSKNEMLLHIRLEELLSLGLGTYESLELKMCHANYEKSLIRNQISSLLLKSDERYALAKKTNEIKFSSRTSKDELMQKLLKEKLHAWLLCKVVEDGKGPNILDKEGQGVIHLAAGLGYDWAIKPIVLAGVNINFRDARGWSALHWAAYFGRERTVAMLISLDTAPGALTDPTPEFPNGRTPADLASSNGHKGIAGYLAESSLTTHLSVLTLRDSLQTESIDIEDTTERHANKFDERTVQTGSSLEDSLSAVRSATLAAASIQQVFRVQSFHRKKLVESSDTKCRMVGEHALSLVAIKTNKTRHSNEPVHAAAIRIQNSFRGWKGKKEFTVIRQHIVKIQAHVRGHQVRKHFRKVVWSVGIVEKVILRWRRKGSGLRGFRSNALTKISDIQIPSKDDGGDEDYDFLREGRKQTEQRMNRALSRVKSMVQYPEARDQYRRLLTGVEELKDDAPGGTLEKETDDLMMFDVTELLGEEDVHMSPA</sequence>
<feature type="domain" description="CG-1" evidence="14">
    <location>
        <begin position="17"/>
        <end position="143"/>
    </location>
</feature>
<dbReference type="GO" id="GO:0003712">
    <property type="term" value="F:transcription coregulator activity"/>
    <property type="evidence" value="ECO:0000318"/>
    <property type="project" value="GO_Central"/>
</dbReference>
<dbReference type="Gene3D" id="1.20.5.190">
    <property type="match status" value="1"/>
</dbReference>
<keyword evidence="11" id="KW-0010">Activator</keyword>
<accession>A0A0K9NPW7</accession>
<protein>
    <submittedName>
        <fullName evidence="15">Calmodulin-binding transcription activator 3</fullName>
    </submittedName>
</protein>
<comment type="subcellular location">
    <subcellularLocation>
        <location evidence="1">Nucleus</location>
    </subcellularLocation>
</comment>
<dbReference type="SUPFAM" id="SSF48403">
    <property type="entry name" value="Ankyrin repeat"/>
    <property type="match status" value="1"/>
</dbReference>
<evidence type="ECO:0000256" key="10">
    <source>
        <dbReference type="ARBA" id="ARBA00023125"/>
    </source>
</evidence>
<evidence type="ECO:0000256" key="8">
    <source>
        <dbReference type="ARBA" id="ARBA00023043"/>
    </source>
</evidence>
<reference evidence="16" key="1">
    <citation type="journal article" date="2016" name="Nature">
        <title>The genome of the seagrass Zostera marina reveals angiosperm adaptation to the sea.</title>
        <authorList>
            <person name="Olsen J.L."/>
            <person name="Rouze P."/>
            <person name="Verhelst B."/>
            <person name="Lin Y.-C."/>
            <person name="Bayer T."/>
            <person name="Collen J."/>
            <person name="Dattolo E."/>
            <person name="De Paoli E."/>
            <person name="Dittami S."/>
            <person name="Maumus F."/>
            <person name="Michel G."/>
            <person name="Kersting A."/>
            <person name="Lauritano C."/>
            <person name="Lohaus R."/>
            <person name="Toepel M."/>
            <person name="Tonon T."/>
            <person name="Vanneste K."/>
            <person name="Amirebrahimi M."/>
            <person name="Brakel J."/>
            <person name="Bostroem C."/>
            <person name="Chovatia M."/>
            <person name="Grimwood J."/>
            <person name="Jenkins J.W."/>
            <person name="Jueterbock A."/>
            <person name="Mraz A."/>
            <person name="Stam W.T."/>
            <person name="Tice H."/>
            <person name="Bornberg-Bauer E."/>
            <person name="Green P.J."/>
            <person name="Pearson G.A."/>
            <person name="Procaccini G."/>
            <person name="Duarte C.M."/>
            <person name="Schmutz J."/>
            <person name="Reusch T.B.H."/>
            <person name="Van de Peer Y."/>
        </authorList>
    </citation>
    <scope>NUCLEOTIDE SEQUENCE [LARGE SCALE GENOMIC DNA]</scope>
    <source>
        <strain evidence="16">cv. Finnish</strain>
    </source>
</reference>
<evidence type="ECO:0000256" key="9">
    <source>
        <dbReference type="ARBA" id="ARBA00023054"/>
    </source>
</evidence>
<evidence type="ECO:0000256" key="11">
    <source>
        <dbReference type="ARBA" id="ARBA00023159"/>
    </source>
</evidence>